<reference evidence="1" key="1">
    <citation type="submission" date="2019-08" db="EMBL/GenBank/DDBJ databases">
        <authorList>
            <person name="Kucharzyk K."/>
            <person name="Murdoch R.W."/>
            <person name="Higgins S."/>
            <person name="Loffler F."/>
        </authorList>
    </citation>
    <scope>NUCLEOTIDE SEQUENCE</scope>
</reference>
<sequence length="87" mass="9592">MDETMLTLKTGVKLIEQDGQVGLILSGRTQFAKNPQQTEILRALMEQPLSPESLMALLRARDGPQNENDSSLAIAGFILDFGDYIKV</sequence>
<evidence type="ECO:0000313" key="1">
    <source>
        <dbReference type="EMBL" id="MPM96576.1"/>
    </source>
</evidence>
<comment type="caution">
    <text evidence="1">The sequence shown here is derived from an EMBL/GenBank/DDBJ whole genome shotgun (WGS) entry which is preliminary data.</text>
</comment>
<dbReference type="EMBL" id="VSSQ01042944">
    <property type="protein sequence ID" value="MPM96576.1"/>
    <property type="molecule type" value="Genomic_DNA"/>
</dbReference>
<name>A0A645E4Z4_9ZZZZ</name>
<organism evidence="1">
    <name type="scientific">bioreactor metagenome</name>
    <dbReference type="NCBI Taxonomy" id="1076179"/>
    <lineage>
        <taxon>unclassified sequences</taxon>
        <taxon>metagenomes</taxon>
        <taxon>ecological metagenomes</taxon>
    </lineage>
</organism>
<gene>
    <name evidence="1" type="ORF">SDC9_143740</name>
</gene>
<proteinExistence type="predicted"/>
<dbReference type="AlphaFoldDB" id="A0A645E4Z4"/>
<protein>
    <submittedName>
        <fullName evidence="1">Uncharacterized protein</fullName>
    </submittedName>
</protein>
<accession>A0A645E4Z4</accession>